<dbReference type="InterPro" id="IPR006429">
    <property type="entry name" value="Phage_lambda_portal"/>
</dbReference>
<dbReference type="GO" id="GO:0005198">
    <property type="term" value="F:structural molecule activity"/>
    <property type="evidence" value="ECO:0007669"/>
    <property type="project" value="InterPro"/>
</dbReference>
<organism evidence="2 3">
    <name type="scientific">Marinobacterium lutimaris</name>
    <dbReference type="NCBI Taxonomy" id="568106"/>
    <lineage>
        <taxon>Bacteria</taxon>
        <taxon>Pseudomonadati</taxon>
        <taxon>Pseudomonadota</taxon>
        <taxon>Gammaproteobacteria</taxon>
        <taxon>Oceanospirillales</taxon>
        <taxon>Oceanospirillaceae</taxon>
        <taxon>Marinobacterium</taxon>
    </lineage>
</organism>
<dbReference type="EMBL" id="FNVQ01000001">
    <property type="protein sequence ID" value="SEG12473.1"/>
    <property type="molecule type" value="Genomic_DNA"/>
</dbReference>
<reference evidence="2 3" key="1">
    <citation type="submission" date="2016-10" db="EMBL/GenBank/DDBJ databases">
        <authorList>
            <person name="de Groot N.N."/>
        </authorList>
    </citation>
    <scope>NUCLEOTIDE SEQUENCE [LARGE SCALE GENOMIC DNA]</scope>
    <source>
        <strain evidence="2 3">DSM 22012</strain>
    </source>
</reference>
<proteinExistence type="predicted"/>
<dbReference type="Pfam" id="PF05136">
    <property type="entry name" value="Phage_portal_2"/>
    <property type="match status" value="1"/>
</dbReference>
<keyword evidence="3" id="KW-1185">Reference proteome</keyword>
<feature type="region of interest" description="Disordered" evidence="1">
    <location>
        <begin position="37"/>
        <end position="57"/>
    </location>
</feature>
<gene>
    <name evidence="2" type="ORF">SAMN05444390_1011425</name>
</gene>
<accession>A0A1H5XLH8</accession>
<evidence type="ECO:0000313" key="2">
    <source>
        <dbReference type="EMBL" id="SEG12473.1"/>
    </source>
</evidence>
<dbReference type="GO" id="GO:0019068">
    <property type="term" value="P:virion assembly"/>
    <property type="evidence" value="ECO:0007669"/>
    <property type="project" value="InterPro"/>
</dbReference>
<sequence>MNLIDKWYEVVKPSKAVERQRDRMMLTALRDYDAARPTRTSGGYKRTGGRAAEEAARGHKGLAGGAQDLVRNTAIGNRIKAVIASNMVGDGIKPNYIGGSERRVKKYKTTFDEWASSTACDYEGHYNLWGLQHLWAGTVVESGGVFIRRVMNNALAFPLVLQTLEQQYLDESKSGFTDGGGEIVSGIQYNGDGIIQGYWLKTRLTTRLHYEESKYYPASEIIHIYWKDRPGQHLGVSWYHPVADLINQRQEWRDATLLLQHMAACFGVIIKEPPKDMGLGDKSNPLRDEDGTPYSEIEKGMIAYVDQNTDITTVTPPNLNQTTDFNGDVLQDIAVGVGTTREQITGDFSKVTWASGRLARGEFYTNLDRWQNFMMLPGLNRVHDWFDEIYTVTSGKPNVTRKWVLPPRSAVNPKEELEVDIRKVRTGAMTPQQFTQKYGLKFEDAIEAWKEAKTTMGDLPFDFDPSKFSFAGNQLDNNDSASSNSDSNAGANKDDSTTDTPE</sequence>
<dbReference type="Proteomes" id="UP000236745">
    <property type="component" value="Unassembled WGS sequence"/>
</dbReference>
<name>A0A1H5XLH8_9GAMM</name>
<evidence type="ECO:0000256" key="1">
    <source>
        <dbReference type="SAM" id="MobiDB-lite"/>
    </source>
</evidence>
<evidence type="ECO:0000313" key="3">
    <source>
        <dbReference type="Proteomes" id="UP000236745"/>
    </source>
</evidence>
<dbReference type="AlphaFoldDB" id="A0A1H5XLH8"/>
<feature type="region of interest" description="Disordered" evidence="1">
    <location>
        <begin position="470"/>
        <end position="502"/>
    </location>
</feature>
<feature type="compositionally biased region" description="Low complexity" evidence="1">
    <location>
        <begin position="476"/>
        <end position="491"/>
    </location>
</feature>
<dbReference type="RefSeq" id="WP_104002332.1">
    <property type="nucleotide sequence ID" value="NZ_FNVQ01000001.1"/>
</dbReference>
<dbReference type="OrthoDB" id="622132at2"/>
<protein>
    <submittedName>
        <fullName evidence="2">Phage portal protein, lambda family</fullName>
    </submittedName>
</protein>